<keyword evidence="8" id="KW-0503">Monooxygenase</keyword>
<evidence type="ECO:0000256" key="4">
    <source>
        <dbReference type="ARBA" id="ARBA00022827"/>
    </source>
</evidence>
<evidence type="ECO:0000256" key="3">
    <source>
        <dbReference type="ARBA" id="ARBA00022723"/>
    </source>
</evidence>
<dbReference type="Pfam" id="PF01557">
    <property type="entry name" value="FAA_hydrolase"/>
    <property type="match status" value="1"/>
</dbReference>
<evidence type="ECO:0000313" key="9">
    <source>
        <dbReference type="Proteomes" id="UP000452235"/>
    </source>
</evidence>
<keyword evidence="2" id="KW-0285">Flavoprotein</keyword>
<dbReference type="InterPro" id="IPR036188">
    <property type="entry name" value="FAD/NAD-bd_sf"/>
</dbReference>
<dbReference type="VEuPathDB" id="FungiDB:ATEG_01258"/>
<dbReference type="Pfam" id="PF01494">
    <property type="entry name" value="FAD_binding_3"/>
    <property type="match status" value="1"/>
</dbReference>
<dbReference type="InterPro" id="IPR002938">
    <property type="entry name" value="FAD-bd"/>
</dbReference>
<dbReference type="Gene3D" id="3.30.70.2450">
    <property type="match status" value="1"/>
</dbReference>
<evidence type="ECO:0000256" key="1">
    <source>
        <dbReference type="ARBA" id="ARBA00010211"/>
    </source>
</evidence>
<dbReference type="PANTHER" id="PTHR11820">
    <property type="entry name" value="ACYLPYRUVASE"/>
    <property type="match status" value="1"/>
</dbReference>
<name>A0A5M3YLH8_ASPTE</name>
<dbReference type="EMBL" id="BLJY01000001">
    <property type="protein sequence ID" value="GFF12234.1"/>
    <property type="molecule type" value="Genomic_DNA"/>
</dbReference>
<dbReference type="Proteomes" id="UP000452235">
    <property type="component" value="Unassembled WGS sequence"/>
</dbReference>
<evidence type="ECO:0000313" key="8">
    <source>
        <dbReference type="EMBL" id="GFF12234.1"/>
    </source>
</evidence>
<proteinExistence type="inferred from homology"/>
<dbReference type="GO" id="GO:0046872">
    <property type="term" value="F:metal ion binding"/>
    <property type="evidence" value="ECO:0007669"/>
    <property type="project" value="UniProtKB-KW"/>
</dbReference>
<keyword evidence="9" id="KW-1185">Reference proteome</keyword>
<dbReference type="PANTHER" id="PTHR11820:SF86">
    <property type="entry name" value="FUMARYLACETOACETATE HYDROLASE FAMILY PROTEIN (AFU_ORTHOLOGUE AFUA_7G07000)"/>
    <property type="match status" value="1"/>
</dbReference>
<dbReference type="InterPro" id="IPR036663">
    <property type="entry name" value="Fumarylacetoacetase_C_sf"/>
</dbReference>
<organism evidence="8 9">
    <name type="scientific">Aspergillus terreus</name>
    <dbReference type="NCBI Taxonomy" id="33178"/>
    <lineage>
        <taxon>Eukaryota</taxon>
        <taxon>Fungi</taxon>
        <taxon>Dikarya</taxon>
        <taxon>Ascomycota</taxon>
        <taxon>Pezizomycotina</taxon>
        <taxon>Eurotiomycetes</taxon>
        <taxon>Eurotiomycetidae</taxon>
        <taxon>Eurotiales</taxon>
        <taxon>Aspergillaceae</taxon>
        <taxon>Aspergillus</taxon>
        <taxon>Aspergillus subgen. Circumdati</taxon>
    </lineage>
</organism>
<comment type="similarity">
    <text evidence="1">Belongs to the FAH family.</text>
</comment>
<dbReference type="GO" id="GO:0050163">
    <property type="term" value="F:oxaloacetate tautomerase activity"/>
    <property type="evidence" value="ECO:0007669"/>
    <property type="project" value="UniProtKB-ARBA"/>
</dbReference>
<dbReference type="GO" id="GO:0004497">
    <property type="term" value="F:monooxygenase activity"/>
    <property type="evidence" value="ECO:0007669"/>
    <property type="project" value="UniProtKB-KW"/>
</dbReference>
<accession>A0A5M3YLH8</accession>
<dbReference type="GO" id="GO:0006107">
    <property type="term" value="P:oxaloacetate metabolic process"/>
    <property type="evidence" value="ECO:0007669"/>
    <property type="project" value="UniProtKB-ARBA"/>
</dbReference>
<evidence type="ECO:0000256" key="5">
    <source>
        <dbReference type="ARBA" id="ARBA00023002"/>
    </source>
</evidence>
<dbReference type="Gene3D" id="3.90.850.10">
    <property type="entry name" value="Fumarylacetoacetase-like, C-terminal domain"/>
    <property type="match status" value="1"/>
</dbReference>
<dbReference type="VEuPathDB" id="FungiDB:ATEG_01257"/>
<dbReference type="Gene3D" id="3.50.50.60">
    <property type="entry name" value="FAD/NAD(P)-binding domain"/>
    <property type="match status" value="1"/>
</dbReference>
<dbReference type="SUPFAM" id="SSF51905">
    <property type="entry name" value="FAD/NAD(P)-binding domain"/>
    <property type="match status" value="1"/>
</dbReference>
<dbReference type="SUPFAM" id="SSF56529">
    <property type="entry name" value="FAH"/>
    <property type="match status" value="1"/>
</dbReference>
<dbReference type="FunFam" id="3.90.850.10:FF:000002">
    <property type="entry name" value="2-hydroxyhepta-2,4-diene-1,7-dioate isomerase"/>
    <property type="match status" value="1"/>
</dbReference>
<gene>
    <name evidence="8" type="ORF">ATEIFO6365_0001045700</name>
</gene>
<feature type="domain" description="FAD-binding" evidence="6">
    <location>
        <begin position="319"/>
        <end position="675"/>
    </location>
</feature>
<dbReference type="OrthoDB" id="10016252at2759"/>
<feature type="domain" description="Fumarylacetoacetase-like C-terminal" evidence="7">
    <location>
        <begin position="64"/>
        <end position="275"/>
    </location>
</feature>
<dbReference type="GO" id="GO:0071949">
    <property type="term" value="F:FAD binding"/>
    <property type="evidence" value="ECO:0007669"/>
    <property type="project" value="InterPro"/>
</dbReference>
<evidence type="ECO:0000259" key="6">
    <source>
        <dbReference type="Pfam" id="PF01494"/>
    </source>
</evidence>
<sequence length="910" mass="101640">MATFDYLYCFETEKGEGFFAKGDSTEPVVGATVTAYPTFEDLLGDENATQATLRPPIPQTQLPIYCVGLNYKSHAKEASLNVPSNPPVWTKPAASLAAPNETIPVSRFCASHLPDYEGELVFVTARECRDITPEEASSYILGYTVGNDLSCRFFQLPEQSGGQFFYAKAFDKFAPIGPVLTSPHIFHKTKETASLVTRVNGEVRQNTVFQNDMIFPPERVLSWMSQSTTIPAYTVVMTGTPAGVGVFRKPRQLLNNGDEIEVEVTGLGKLKNKVVFEEGQDSILGPEASSIADFFAKQTSRCIDRRDTHPMRGQTSLSIILEKEREVTTDPRGVVLTGDALRSLWKLGLGKRMSWIGQELNSLNFHKTTIQNEPFLKIPLERDIMEHALPTTILQSQPRLELALRDLVTTSEYCMLQSSCEVVAHEPDAEGVTVHYSDPDGKPCQVRALYLVGADGKRGIVRKHFLEKSAGVRQEAGIFEYEGTWIAANLKITLPTRESHPDFPLWAHGYTEEAVYDLFWPANWHFCRPPGKPVACGRFGPRAERLWRHEFAVPEWKYSNNDDSEEASTVFWEHLTPMITRSVPGPKEGAATVTFPRDCIQVLRCRPFRFSHKVVNRWFSGRIALIGDAAHVFPPFGGQGVACGVADAEGLAWRLAVLTRLERSNSTLETLRSSALQSWAEERRSGVDMSARLTLQNGEWCNKEPSWLGALQIALLRLLLFLSRGAKLPPSPIKAAASGYHGCPRGAFLANSGGGGRLGQIYVQTRFPQSNLTVIELSDQALRRVPTVFSLLVIQSDQYDEQDAELEQLLQRSTIHSAILSPKSRVHFDLRENPSGGYCNTLWPISFPAPLHLLTGYTVRPGYNVDQFKRRLNNHRARYFLLRPDSIIYAAAKNLQDLERCLKALEQDFS</sequence>
<protein>
    <submittedName>
        <fullName evidence="8">Monooxygenase</fullName>
    </submittedName>
</protein>
<keyword evidence="3" id="KW-0479">Metal-binding</keyword>
<keyword evidence="4" id="KW-0274">FAD</keyword>
<keyword evidence="5" id="KW-0560">Oxidoreductase</keyword>
<comment type="caution">
    <text evidence="8">The sequence shown here is derived from an EMBL/GenBank/DDBJ whole genome shotgun (WGS) entry which is preliminary data.</text>
</comment>
<dbReference type="AlphaFoldDB" id="A0A5M3YLH8"/>
<evidence type="ECO:0000256" key="2">
    <source>
        <dbReference type="ARBA" id="ARBA00022630"/>
    </source>
</evidence>
<reference evidence="8 9" key="1">
    <citation type="submission" date="2020-01" db="EMBL/GenBank/DDBJ databases">
        <title>Aspergillus terreus IFO 6365 whole genome shotgun sequence.</title>
        <authorList>
            <person name="Kanamasa S."/>
            <person name="Takahashi H."/>
        </authorList>
    </citation>
    <scope>NUCLEOTIDE SEQUENCE [LARGE SCALE GENOMIC DNA]</scope>
    <source>
        <strain evidence="8 9">IFO 6365</strain>
    </source>
</reference>
<evidence type="ECO:0000259" key="7">
    <source>
        <dbReference type="Pfam" id="PF01557"/>
    </source>
</evidence>
<dbReference type="GO" id="GO:0018773">
    <property type="term" value="F:acetylpyruvate hydrolase activity"/>
    <property type="evidence" value="ECO:0007669"/>
    <property type="project" value="TreeGrafter"/>
</dbReference>
<dbReference type="InterPro" id="IPR011234">
    <property type="entry name" value="Fumarylacetoacetase-like_C"/>
</dbReference>